<keyword evidence="3" id="KW-1185">Reference proteome</keyword>
<evidence type="ECO:0000256" key="1">
    <source>
        <dbReference type="SAM" id="MobiDB-lite"/>
    </source>
</evidence>
<dbReference type="EMBL" id="JANPWB010000012">
    <property type="protein sequence ID" value="KAJ1117185.1"/>
    <property type="molecule type" value="Genomic_DNA"/>
</dbReference>
<feature type="region of interest" description="Disordered" evidence="1">
    <location>
        <begin position="66"/>
        <end position="111"/>
    </location>
</feature>
<name>A0AAV7NWI1_PLEWA</name>
<dbReference type="AlphaFoldDB" id="A0AAV7NWI1"/>
<reference evidence="2" key="1">
    <citation type="journal article" date="2022" name="bioRxiv">
        <title>Sequencing and chromosome-scale assembly of the giantPleurodeles waltlgenome.</title>
        <authorList>
            <person name="Brown T."/>
            <person name="Elewa A."/>
            <person name="Iarovenko S."/>
            <person name="Subramanian E."/>
            <person name="Araus A.J."/>
            <person name="Petzold A."/>
            <person name="Susuki M."/>
            <person name="Suzuki K.-i.T."/>
            <person name="Hayashi T."/>
            <person name="Toyoda A."/>
            <person name="Oliveira C."/>
            <person name="Osipova E."/>
            <person name="Leigh N.D."/>
            <person name="Simon A."/>
            <person name="Yun M.H."/>
        </authorList>
    </citation>
    <scope>NUCLEOTIDE SEQUENCE</scope>
    <source>
        <strain evidence="2">20211129_DDA</strain>
        <tissue evidence="2">Liver</tissue>
    </source>
</reference>
<evidence type="ECO:0000313" key="3">
    <source>
        <dbReference type="Proteomes" id="UP001066276"/>
    </source>
</evidence>
<dbReference type="Proteomes" id="UP001066276">
    <property type="component" value="Chromosome 8"/>
</dbReference>
<accession>A0AAV7NWI1</accession>
<protein>
    <submittedName>
        <fullName evidence="2">Uncharacterized protein</fullName>
    </submittedName>
</protein>
<organism evidence="2 3">
    <name type="scientific">Pleurodeles waltl</name>
    <name type="common">Iberian ribbed newt</name>
    <dbReference type="NCBI Taxonomy" id="8319"/>
    <lineage>
        <taxon>Eukaryota</taxon>
        <taxon>Metazoa</taxon>
        <taxon>Chordata</taxon>
        <taxon>Craniata</taxon>
        <taxon>Vertebrata</taxon>
        <taxon>Euteleostomi</taxon>
        <taxon>Amphibia</taxon>
        <taxon>Batrachia</taxon>
        <taxon>Caudata</taxon>
        <taxon>Salamandroidea</taxon>
        <taxon>Salamandridae</taxon>
        <taxon>Pleurodelinae</taxon>
        <taxon>Pleurodeles</taxon>
    </lineage>
</organism>
<proteinExistence type="predicted"/>
<comment type="caution">
    <text evidence="2">The sequence shown here is derived from an EMBL/GenBank/DDBJ whole genome shotgun (WGS) entry which is preliminary data.</text>
</comment>
<gene>
    <name evidence="2" type="ORF">NDU88_005385</name>
</gene>
<sequence>MGRGGVRDDTCCAFVEPLSAPCKLAWREVRALRLHRDSIYVAAERTIMYGANPVWVLGARQGALRPAFPGPHWPTGSRNHPMPRPRVASSSSCVCGPQSRKARRPGTSGTQ</sequence>
<evidence type="ECO:0000313" key="2">
    <source>
        <dbReference type="EMBL" id="KAJ1117185.1"/>
    </source>
</evidence>